<evidence type="ECO:0000256" key="1">
    <source>
        <dbReference type="SAM" id="MobiDB-lite"/>
    </source>
</evidence>
<dbReference type="EMBL" id="JAGIKZ010000017">
    <property type="protein sequence ID" value="MBP2242240.1"/>
    <property type="molecule type" value="Genomic_DNA"/>
</dbReference>
<feature type="region of interest" description="Disordered" evidence="1">
    <location>
        <begin position="20"/>
        <end position="44"/>
    </location>
</feature>
<keyword evidence="4" id="KW-1185">Reference proteome</keyword>
<comment type="caution">
    <text evidence="3">The sequence shown here is derived from an EMBL/GenBank/DDBJ whole genome shotgun (WGS) entry which is preliminary data.</text>
</comment>
<dbReference type="Pfam" id="PF03793">
    <property type="entry name" value="PASTA"/>
    <property type="match status" value="1"/>
</dbReference>
<proteinExistence type="predicted"/>
<feature type="compositionally biased region" description="Polar residues" evidence="1">
    <location>
        <begin position="102"/>
        <end position="113"/>
    </location>
</feature>
<dbReference type="Proteomes" id="UP001519293">
    <property type="component" value="Unassembled WGS sequence"/>
</dbReference>
<evidence type="ECO:0000313" key="4">
    <source>
        <dbReference type="Proteomes" id="UP001519293"/>
    </source>
</evidence>
<evidence type="ECO:0000259" key="2">
    <source>
        <dbReference type="Pfam" id="PF03793"/>
    </source>
</evidence>
<dbReference type="InterPro" id="IPR005543">
    <property type="entry name" value="PASTA_dom"/>
</dbReference>
<feature type="compositionally biased region" description="Basic and acidic residues" evidence="1">
    <location>
        <begin position="63"/>
        <end position="78"/>
    </location>
</feature>
<dbReference type="RefSeq" id="WP_162840503.1">
    <property type="nucleotide sequence ID" value="NZ_JAGIKZ010000017.1"/>
</dbReference>
<reference evidence="3 4" key="1">
    <citation type="submission" date="2021-03" db="EMBL/GenBank/DDBJ databases">
        <title>Genomic Encyclopedia of Type Strains, Phase IV (KMG-IV): sequencing the most valuable type-strain genomes for metagenomic binning, comparative biology and taxonomic classification.</title>
        <authorList>
            <person name="Goeker M."/>
        </authorList>
    </citation>
    <scope>NUCLEOTIDE SEQUENCE [LARGE SCALE GENOMIC DNA]</scope>
    <source>
        <strain evidence="3 4">DSM 26675</strain>
    </source>
</reference>
<organism evidence="3 4">
    <name type="scientific">Cytobacillus eiseniae</name>
    <dbReference type="NCBI Taxonomy" id="762947"/>
    <lineage>
        <taxon>Bacteria</taxon>
        <taxon>Bacillati</taxon>
        <taxon>Bacillota</taxon>
        <taxon>Bacilli</taxon>
        <taxon>Bacillales</taxon>
        <taxon>Bacillaceae</taxon>
        <taxon>Cytobacillus</taxon>
    </lineage>
</organism>
<feature type="domain" description="PASTA" evidence="2">
    <location>
        <begin position="1"/>
        <end position="58"/>
    </location>
</feature>
<name>A0ABS4RH69_9BACI</name>
<evidence type="ECO:0000313" key="3">
    <source>
        <dbReference type="EMBL" id="MBP2242240.1"/>
    </source>
</evidence>
<feature type="compositionally biased region" description="Basic and acidic residues" evidence="1">
    <location>
        <begin position="86"/>
        <end position="101"/>
    </location>
</feature>
<dbReference type="Gene3D" id="3.30.10.20">
    <property type="match status" value="1"/>
</dbReference>
<accession>A0ABS4RH69</accession>
<protein>
    <submittedName>
        <fullName evidence="3">Beta-lactam-binding protein with PASTA domain</fullName>
    </submittedName>
</protein>
<feature type="region of interest" description="Disordered" evidence="1">
    <location>
        <begin position="63"/>
        <end position="124"/>
    </location>
</feature>
<dbReference type="CDD" id="cd06577">
    <property type="entry name" value="PASTA_pknB"/>
    <property type="match status" value="1"/>
</dbReference>
<sequence length="124" mass="13490">MPNIIGMTEAEAVRTMHAKGLTPRVAYEDGGKKEGTVIRSETSAGRNWNTDASIFIYVQRKEKPVTVPPVKKETDKTVDVAPVKPAPEKPTKPVETSKPEETSTPVNDSSVTEEPSDPLSIESE</sequence>
<gene>
    <name evidence="3" type="ORF">J2Z40_002814</name>
</gene>
<feature type="compositionally biased region" description="Basic and acidic residues" evidence="1">
    <location>
        <begin position="26"/>
        <end position="36"/>
    </location>
</feature>